<dbReference type="InterPro" id="IPR050300">
    <property type="entry name" value="GDXG_lipolytic_enzyme"/>
</dbReference>
<dbReference type="SUPFAM" id="SSF53474">
    <property type="entry name" value="alpha/beta-Hydrolases"/>
    <property type="match status" value="1"/>
</dbReference>
<dbReference type="Proteomes" id="UP000636004">
    <property type="component" value="Unassembled WGS sequence"/>
</dbReference>
<dbReference type="InterPro" id="IPR029058">
    <property type="entry name" value="AB_hydrolase_fold"/>
</dbReference>
<reference evidence="4" key="1">
    <citation type="journal article" date="2014" name="Int. J. Syst. Evol. Microbiol.">
        <title>Complete genome sequence of Corynebacterium casei LMG S-19264T (=DSM 44701T), isolated from a smear-ripened cheese.</title>
        <authorList>
            <consortium name="US DOE Joint Genome Institute (JGI-PGF)"/>
            <person name="Walter F."/>
            <person name="Albersmeier A."/>
            <person name="Kalinowski J."/>
            <person name="Ruckert C."/>
        </authorList>
    </citation>
    <scope>NUCLEOTIDE SEQUENCE</scope>
    <source>
        <strain evidence="4">KCTC 12710</strain>
    </source>
</reference>
<name>A0A918R7F3_9FLAO</name>
<comment type="similarity">
    <text evidence="1">Belongs to the 'GDXG' lipolytic enzyme family.</text>
</comment>
<dbReference type="RefSeq" id="WP_229796815.1">
    <property type="nucleotide sequence ID" value="NZ_BMWZ01000006.1"/>
</dbReference>
<proteinExistence type="inferred from homology"/>
<keyword evidence="2" id="KW-0378">Hydrolase</keyword>
<dbReference type="PANTHER" id="PTHR48081:SF30">
    <property type="entry name" value="ACETYL-HYDROLASE LIPR-RELATED"/>
    <property type="match status" value="1"/>
</dbReference>
<sequence length="291" mass="32469">MKRLLILGIFIIGNTALWGNPEPDTIVVYKKIDGFELKLHMFFPENHDKSEKVPSIVFFHGGGWKGGGVAHFYNQAAYFATRGLIAISAQYRVEKPHGTTPKECVKDAKSAMRWIRSHATVYGIDPNRILAGGGSAGGHVAAAVSTIDGFNEDGEDLSVSCIPKALMLFNPVANNSKEGYGYDRVKDYWKAFSPAHNLKKGTPPTLIMLGTKDQLFKIDLAKQYKADMEALGNRCDLILYQGQDHAFFNIDRNKELHFQTMIDVDVFLSSLGYLQGEPTVDEFRKTLNQYK</sequence>
<dbReference type="Pfam" id="PF07859">
    <property type="entry name" value="Abhydrolase_3"/>
    <property type="match status" value="1"/>
</dbReference>
<feature type="domain" description="Alpha/beta hydrolase fold-3" evidence="3">
    <location>
        <begin position="56"/>
        <end position="248"/>
    </location>
</feature>
<evidence type="ECO:0000256" key="2">
    <source>
        <dbReference type="ARBA" id="ARBA00022801"/>
    </source>
</evidence>
<evidence type="ECO:0000313" key="5">
    <source>
        <dbReference type="Proteomes" id="UP000636004"/>
    </source>
</evidence>
<keyword evidence="5" id="KW-1185">Reference proteome</keyword>
<organism evidence="4 5">
    <name type="scientific">Algibacter mikhailovii</name>
    <dbReference type="NCBI Taxonomy" id="425498"/>
    <lineage>
        <taxon>Bacteria</taxon>
        <taxon>Pseudomonadati</taxon>
        <taxon>Bacteroidota</taxon>
        <taxon>Flavobacteriia</taxon>
        <taxon>Flavobacteriales</taxon>
        <taxon>Flavobacteriaceae</taxon>
        <taxon>Algibacter</taxon>
    </lineage>
</organism>
<dbReference type="PANTHER" id="PTHR48081">
    <property type="entry name" value="AB HYDROLASE SUPERFAMILY PROTEIN C4A8.06C"/>
    <property type="match status" value="1"/>
</dbReference>
<accession>A0A918R7F3</accession>
<protein>
    <submittedName>
        <fullName evidence="4">Lipase</fullName>
    </submittedName>
</protein>
<reference evidence="4" key="2">
    <citation type="submission" date="2020-09" db="EMBL/GenBank/DDBJ databases">
        <authorList>
            <person name="Sun Q."/>
            <person name="Kim S."/>
        </authorList>
    </citation>
    <scope>NUCLEOTIDE SEQUENCE</scope>
    <source>
        <strain evidence="4">KCTC 12710</strain>
    </source>
</reference>
<dbReference type="AlphaFoldDB" id="A0A918R7F3"/>
<evidence type="ECO:0000259" key="3">
    <source>
        <dbReference type="Pfam" id="PF07859"/>
    </source>
</evidence>
<dbReference type="GO" id="GO:0004806">
    <property type="term" value="F:triacylglycerol lipase activity"/>
    <property type="evidence" value="ECO:0007669"/>
    <property type="project" value="TreeGrafter"/>
</dbReference>
<dbReference type="Gene3D" id="3.40.50.1820">
    <property type="entry name" value="alpha/beta hydrolase"/>
    <property type="match status" value="1"/>
</dbReference>
<evidence type="ECO:0000313" key="4">
    <source>
        <dbReference type="EMBL" id="GGZ87523.1"/>
    </source>
</evidence>
<dbReference type="InterPro" id="IPR013094">
    <property type="entry name" value="AB_hydrolase_3"/>
</dbReference>
<gene>
    <name evidence="4" type="ORF">GCM10007028_27140</name>
</gene>
<evidence type="ECO:0000256" key="1">
    <source>
        <dbReference type="ARBA" id="ARBA00010515"/>
    </source>
</evidence>
<comment type="caution">
    <text evidence="4">The sequence shown here is derived from an EMBL/GenBank/DDBJ whole genome shotgun (WGS) entry which is preliminary data.</text>
</comment>
<dbReference type="EMBL" id="BMWZ01000006">
    <property type="protein sequence ID" value="GGZ87523.1"/>
    <property type="molecule type" value="Genomic_DNA"/>
</dbReference>